<accession>A0A9J5ZU23</accession>
<gene>
    <name evidence="1" type="ORF">H5410_015637</name>
</gene>
<proteinExistence type="predicted"/>
<dbReference type="Proteomes" id="UP000824120">
    <property type="component" value="Chromosome 3"/>
</dbReference>
<dbReference type="AlphaFoldDB" id="A0A9J5ZU23"/>
<keyword evidence="2" id="KW-1185">Reference proteome</keyword>
<evidence type="ECO:0000313" key="1">
    <source>
        <dbReference type="EMBL" id="KAG5615813.1"/>
    </source>
</evidence>
<evidence type="ECO:0000313" key="2">
    <source>
        <dbReference type="Proteomes" id="UP000824120"/>
    </source>
</evidence>
<dbReference type="OrthoDB" id="1315314at2759"/>
<organism evidence="1 2">
    <name type="scientific">Solanum commersonii</name>
    <name type="common">Commerson's wild potato</name>
    <name type="synonym">Commerson's nightshade</name>
    <dbReference type="NCBI Taxonomy" id="4109"/>
    <lineage>
        <taxon>Eukaryota</taxon>
        <taxon>Viridiplantae</taxon>
        <taxon>Streptophyta</taxon>
        <taxon>Embryophyta</taxon>
        <taxon>Tracheophyta</taxon>
        <taxon>Spermatophyta</taxon>
        <taxon>Magnoliopsida</taxon>
        <taxon>eudicotyledons</taxon>
        <taxon>Gunneridae</taxon>
        <taxon>Pentapetalae</taxon>
        <taxon>asterids</taxon>
        <taxon>lamiids</taxon>
        <taxon>Solanales</taxon>
        <taxon>Solanaceae</taxon>
        <taxon>Solanoideae</taxon>
        <taxon>Solaneae</taxon>
        <taxon>Solanum</taxon>
    </lineage>
</organism>
<name>A0A9J5ZU23_SOLCO</name>
<reference evidence="1 2" key="1">
    <citation type="submission" date="2020-09" db="EMBL/GenBank/DDBJ databases">
        <title>De no assembly of potato wild relative species, Solanum commersonii.</title>
        <authorList>
            <person name="Cho K."/>
        </authorList>
    </citation>
    <scope>NUCLEOTIDE SEQUENCE [LARGE SCALE GENOMIC DNA]</scope>
    <source>
        <strain evidence="1">LZ3.2</strain>
        <tissue evidence="1">Leaf</tissue>
    </source>
</reference>
<comment type="caution">
    <text evidence="1">The sequence shown here is derived from an EMBL/GenBank/DDBJ whole genome shotgun (WGS) entry which is preliminary data.</text>
</comment>
<protein>
    <submittedName>
        <fullName evidence="1">Uncharacterized protein</fullName>
    </submittedName>
</protein>
<sequence>MRERQLRYPKHYDSTDRIMDLNFYTNFKQRYDSISEEATRVGGKSFTQLLNEFVWNGDMIDYIRGIIPYPGGINWIGAK</sequence>
<dbReference type="EMBL" id="JACXVP010000003">
    <property type="protein sequence ID" value="KAG5615813.1"/>
    <property type="molecule type" value="Genomic_DNA"/>
</dbReference>